<proteinExistence type="predicted"/>
<dbReference type="PANTHER" id="PTHR33388:SF1">
    <property type="entry name" value="PROTEIN SPEAR2"/>
    <property type="match status" value="1"/>
</dbReference>
<dbReference type="EMBL" id="JBFOLJ010000013">
    <property type="protein sequence ID" value="KAL2483572.1"/>
    <property type="molecule type" value="Genomic_DNA"/>
</dbReference>
<sequence length="464" mass="50570">MAQEEHILRCSFSTGGGGCGEGGGVDDGGGGSRSKKIKQKKVPQRGLGVAQLEKIRLDEQQKKEAALQAANFLANNAIGSHGDSTACLAIPSPSVRPNFCSSSNSIPLPPPSPTDLPSPNFLYMPVQSSKNVKVLLPNSVQLSKHLNVGGKEIGLPAISSPGQGNWPRLWNGEQNLEGEKQILDHRRFAFWPRVKFPYESNALVLPLPQRSHQFQHPSSSSTVNVSSGTSSSSVLKFQMEPPSNQIFHDNNYAPLSPKDEKMVGMKRSYPFSLESPTAPSCQCKFRPTYVTSTSRSDESASCSNGCTNHLEPSCKYIREDPPNTSPLPEQNDSGVIRENKELNGDFLTLAPPAPATQPLKHKHPLAYSGYREQELTDFGCLSSQELAKDSIQRPGPSRSIERPPFSFFPTKMQIDQAIIHARDGNGKAYTSSPKELFNFVMVSTSGCFLTWLVPSKFPASSNDL</sequence>
<protein>
    <submittedName>
        <fullName evidence="5">Uncharacterized protein</fullName>
    </submittedName>
</protein>
<dbReference type="PANTHER" id="PTHR33388">
    <property type="entry name" value="OS01G0212500 PROTEIN"/>
    <property type="match status" value="1"/>
</dbReference>
<keyword evidence="1" id="KW-0678">Repressor</keyword>
<evidence type="ECO:0000313" key="5">
    <source>
        <dbReference type="EMBL" id="KAL2483572.1"/>
    </source>
</evidence>
<accession>A0ABD1R569</accession>
<evidence type="ECO:0000313" key="6">
    <source>
        <dbReference type="Proteomes" id="UP001604277"/>
    </source>
</evidence>
<feature type="compositionally biased region" description="Gly residues" evidence="4">
    <location>
        <begin position="14"/>
        <end position="32"/>
    </location>
</feature>
<keyword evidence="6" id="KW-1185">Reference proteome</keyword>
<keyword evidence="3" id="KW-0804">Transcription</keyword>
<feature type="compositionally biased region" description="Basic residues" evidence="4">
    <location>
        <begin position="33"/>
        <end position="43"/>
    </location>
</feature>
<evidence type="ECO:0000256" key="1">
    <source>
        <dbReference type="ARBA" id="ARBA00022491"/>
    </source>
</evidence>
<feature type="region of interest" description="Disordered" evidence="4">
    <location>
        <begin position="13"/>
        <end position="43"/>
    </location>
</feature>
<comment type="caution">
    <text evidence="5">The sequence shown here is derived from an EMBL/GenBank/DDBJ whole genome shotgun (WGS) entry which is preliminary data.</text>
</comment>
<name>A0ABD1R569_9LAMI</name>
<evidence type="ECO:0000256" key="3">
    <source>
        <dbReference type="ARBA" id="ARBA00023163"/>
    </source>
</evidence>
<evidence type="ECO:0000256" key="4">
    <source>
        <dbReference type="SAM" id="MobiDB-lite"/>
    </source>
</evidence>
<gene>
    <name evidence="5" type="ORF">Fot_45016</name>
</gene>
<keyword evidence="2" id="KW-0805">Transcription regulation</keyword>
<dbReference type="Proteomes" id="UP001604277">
    <property type="component" value="Unassembled WGS sequence"/>
</dbReference>
<dbReference type="InterPro" id="IPR040356">
    <property type="entry name" value="SPEAR"/>
</dbReference>
<dbReference type="AlphaFoldDB" id="A0ABD1R569"/>
<evidence type="ECO:0000256" key="2">
    <source>
        <dbReference type="ARBA" id="ARBA00023015"/>
    </source>
</evidence>
<reference evidence="6" key="1">
    <citation type="submission" date="2024-07" db="EMBL/GenBank/DDBJ databases">
        <title>Two chromosome-level genome assemblies of Korean endemic species Abeliophyllum distichum and Forsythia ovata (Oleaceae).</title>
        <authorList>
            <person name="Jang H."/>
        </authorList>
    </citation>
    <scope>NUCLEOTIDE SEQUENCE [LARGE SCALE GENOMIC DNA]</scope>
</reference>
<organism evidence="5 6">
    <name type="scientific">Forsythia ovata</name>
    <dbReference type="NCBI Taxonomy" id="205694"/>
    <lineage>
        <taxon>Eukaryota</taxon>
        <taxon>Viridiplantae</taxon>
        <taxon>Streptophyta</taxon>
        <taxon>Embryophyta</taxon>
        <taxon>Tracheophyta</taxon>
        <taxon>Spermatophyta</taxon>
        <taxon>Magnoliopsida</taxon>
        <taxon>eudicotyledons</taxon>
        <taxon>Gunneridae</taxon>
        <taxon>Pentapetalae</taxon>
        <taxon>asterids</taxon>
        <taxon>lamiids</taxon>
        <taxon>Lamiales</taxon>
        <taxon>Oleaceae</taxon>
        <taxon>Forsythieae</taxon>
        <taxon>Forsythia</taxon>
    </lineage>
</organism>